<dbReference type="EMBL" id="BARS01046719">
    <property type="protein sequence ID" value="GAG32197.1"/>
    <property type="molecule type" value="Genomic_DNA"/>
</dbReference>
<dbReference type="AlphaFoldDB" id="X0X9V2"/>
<evidence type="ECO:0000313" key="1">
    <source>
        <dbReference type="EMBL" id="GAG32197.1"/>
    </source>
</evidence>
<accession>X0X9V2</accession>
<comment type="caution">
    <text evidence="1">The sequence shown here is derived from an EMBL/GenBank/DDBJ whole genome shotgun (WGS) entry which is preliminary data.</text>
</comment>
<feature type="non-terminal residue" evidence="1">
    <location>
        <position position="1"/>
    </location>
</feature>
<name>X0X9V2_9ZZZZ</name>
<organism evidence="1">
    <name type="scientific">marine sediment metagenome</name>
    <dbReference type="NCBI Taxonomy" id="412755"/>
    <lineage>
        <taxon>unclassified sequences</taxon>
        <taxon>metagenomes</taxon>
        <taxon>ecological metagenomes</taxon>
    </lineage>
</organism>
<protein>
    <submittedName>
        <fullName evidence="1">Uncharacterized protein</fullName>
    </submittedName>
</protein>
<sequence>KALPDFTSGFVSVNIPLAERAKPFLDLLRSMDPEMERDFVEVFAEFRKATGVSFDRDILPLTTGEVTLVCLDEPAGGVPYDPVTEKSAKLALLAVELTDPEKAKFAPPEPEDLQDVF</sequence>
<proteinExistence type="predicted"/>
<reference evidence="1" key="1">
    <citation type="journal article" date="2014" name="Front. Microbiol.">
        <title>High frequency of phylogenetically diverse reductive dehalogenase-homologous genes in deep subseafloor sedimentary metagenomes.</title>
        <authorList>
            <person name="Kawai M."/>
            <person name="Futagami T."/>
            <person name="Toyoda A."/>
            <person name="Takaki Y."/>
            <person name="Nishi S."/>
            <person name="Hori S."/>
            <person name="Arai W."/>
            <person name="Tsubouchi T."/>
            <person name="Morono Y."/>
            <person name="Uchiyama I."/>
            <person name="Ito T."/>
            <person name="Fujiyama A."/>
            <person name="Inagaki F."/>
            <person name="Takami H."/>
        </authorList>
    </citation>
    <scope>NUCLEOTIDE SEQUENCE</scope>
    <source>
        <strain evidence="1">Expedition CK06-06</strain>
    </source>
</reference>
<gene>
    <name evidence="1" type="ORF">S01H1_70272</name>
</gene>